<dbReference type="EC" id="1.15.1.1" evidence="4 5"/>
<keyword evidence="2" id="KW-0732">Signal</keyword>
<dbReference type="GO" id="GO:0005507">
    <property type="term" value="F:copper ion binding"/>
    <property type="evidence" value="ECO:0007669"/>
    <property type="project" value="InterPro"/>
</dbReference>
<dbReference type="InterPro" id="IPR036423">
    <property type="entry name" value="SOD-like_Cu/Zn_dom_sf"/>
</dbReference>
<dbReference type="GeneID" id="66879522"/>
<keyword evidence="4" id="KW-0560">Oxidoreductase</keyword>
<dbReference type="PANTHER" id="PTHR10003">
    <property type="entry name" value="SUPEROXIDE DISMUTASE CU-ZN -RELATED"/>
    <property type="match status" value="1"/>
</dbReference>
<comment type="similarity">
    <text evidence="1">Belongs to the Cu-Zn superoxide dismutase family.</text>
</comment>
<dbReference type="GO" id="GO:0004784">
    <property type="term" value="F:superoxide dismutase activity"/>
    <property type="evidence" value="ECO:0007669"/>
    <property type="project" value="UniProtKB-EC"/>
</dbReference>
<dbReference type="Pfam" id="PF00080">
    <property type="entry name" value="Sod_Cu"/>
    <property type="match status" value="1"/>
</dbReference>
<evidence type="ECO:0000256" key="2">
    <source>
        <dbReference type="SAM" id="SignalP"/>
    </source>
</evidence>
<organism evidence="4">
    <name type="scientific">Yersinia ruckeri</name>
    <dbReference type="NCBI Taxonomy" id="29486"/>
    <lineage>
        <taxon>Bacteria</taxon>
        <taxon>Pseudomonadati</taxon>
        <taxon>Pseudomonadota</taxon>
        <taxon>Gammaproteobacteria</taxon>
        <taxon>Enterobacterales</taxon>
        <taxon>Yersiniaceae</taxon>
        <taxon>Yersinia</taxon>
    </lineage>
</organism>
<evidence type="ECO:0000313" key="6">
    <source>
        <dbReference type="Proteomes" id="UP000255169"/>
    </source>
</evidence>
<dbReference type="STRING" id="29486.UGYR_01925"/>
<evidence type="ECO:0000313" key="4">
    <source>
        <dbReference type="EMBL" id="CEK27585.1"/>
    </source>
</evidence>
<dbReference type="InterPro" id="IPR001424">
    <property type="entry name" value="SOD_Cu_Zn_dom"/>
</dbReference>
<protein>
    <submittedName>
        <fullName evidence="4 5">Superoxide dismutase</fullName>
        <ecNumber evidence="4 5">1.15.1.1</ecNumber>
    </submittedName>
</protein>
<dbReference type="InterPro" id="IPR018152">
    <property type="entry name" value="SOD_Cu/Zn_BS"/>
</dbReference>
<feature type="domain" description="Superoxide dismutase copper/zinc binding" evidence="3">
    <location>
        <begin position="38"/>
        <end position="171"/>
    </location>
</feature>
<keyword evidence="6" id="KW-1185">Reference proteome</keyword>
<dbReference type="EMBL" id="UHJG01000001">
    <property type="protein sequence ID" value="SUP98984.1"/>
    <property type="molecule type" value="Genomic_DNA"/>
</dbReference>
<dbReference type="AlphaFoldDB" id="A0A0A5FQB4"/>
<dbReference type="Proteomes" id="UP000255169">
    <property type="component" value="Unassembled WGS sequence"/>
</dbReference>
<evidence type="ECO:0000259" key="3">
    <source>
        <dbReference type="Pfam" id="PF00080"/>
    </source>
</evidence>
<dbReference type="EMBL" id="LN681231">
    <property type="protein sequence ID" value="CEK27585.1"/>
    <property type="molecule type" value="Genomic_DNA"/>
</dbReference>
<dbReference type="InterPro" id="IPR024134">
    <property type="entry name" value="SOD_Cu/Zn_/chaperone"/>
</dbReference>
<evidence type="ECO:0000256" key="1">
    <source>
        <dbReference type="ARBA" id="ARBA00010457"/>
    </source>
</evidence>
<name>A0A0A5FQB4_YERRU</name>
<evidence type="ECO:0000313" key="5">
    <source>
        <dbReference type="EMBL" id="SUP98984.1"/>
    </source>
</evidence>
<gene>
    <name evidence="5" type="primary">sodC</name>
    <name evidence="4" type="ORF">CSF007_9160</name>
    <name evidence="5" type="ORF">NCTC10476_00314</name>
</gene>
<dbReference type="SUPFAM" id="SSF49329">
    <property type="entry name" value="Cu,Zn superoxide dismutase-like"/>
    <property type="match status" value="1"/>
</dbReference>
<reference evidence="5 6" key="2">
    <citation type="submission" date="2018-06" db="EMBL/GenBank/DDBJ databases">
        <authorList>
            <consortium name="Pathogen Informatics"/>
            <person name="Doyle S."/>
        </authorList>
    </citation>
    <scope>NUCLEOTIDE SEQUENCE [LARGE SCALE GENOMIC DNA]</scope>
    <source>
        <strain evidence="5 6">NCTC10476</strain>
    </source>
</reference>
<dbReference type="CDD" id="cd00305">
    <property type="entry name" value="Cu-Zn_Superoxide_Dismutase"/>
    <property type="match status" value="1"/>
</dbReference>
<accession>A0A0A5FQB4</accession>
<proteinExistence type="inferred from homology"/>
<feature type="chain" id="PRO_5033217464" evidence="2">
    <location>
        <begin position="19"/>
        <end position="172"/>
    </location>
</feature>
<dbReference type="RefSeq" id="WP_038251387.1">
    <property type="nucleotide sequence ID" value="NZ_CCYO01000024.1"/>
</dbReference>
<dbReference type="Gene3D" id="2.60.40.200">
    <property type="entry name" value="Superoxide dismutase, copper/zinc binding domain"/>
    <property type="match status" value="1"/>
</dbReference>
<feature type="signal peptide" evidence="2">
    <location>
        <begin position="1"/>
        <end position="18"/>
    </location>
</feature>
<reference evidence="4" key="1">
    <citation type="journal article" date="2015" name="Genome Announc.">
        <title>Complete Genome Sequence of Yersinia ruckeri Strain CSF007-82, Etiologic Agent of Red Mouth Disease in Salmonid Fish.</title>
        <authorList>
            <person name="Nelson M.C."/>
            <person name="LaPatra S.E."/>
            <person name="Welch T.J."/>
            <person name="Graf J."/>
        </authorList>
    </citation>
    <scope>NUCLEOTIDE SEQUENCE</scope>
    <source>
        <strain evidence="4">CSF007-82</strain>
    </source>
</reference>
<dbReference type="OrthoDB" id="5431326at2"/>
<dbReference type="NCBIfam" id="NF007628">
    <property type="entry name" value="PRK10290.1"/>
    <property type="match status" value="1"/>
</dbReference>
<sequence>MKRIIIVLSAFFCTSALAESANVTMNIVTSQGIEGSAGTVVVRESNNGLEFLPSLKGLSPGMHGFHVHENGSCEPALKGGKSIAAGAAGGHFDPDKTGRHEGPYGNGHLGDLPALHVNADGRAMDMISAPRLKKLAEVKGKALMIHVGGDNMSDHPEPLGGGGGRYICGIIK</sequence>
<dbReference type="PROSITE" id="PS00087">
    <property type="entry name" value="SOD_CU_ZN_1"/>
    <property type="match status" value="1"/>
</dbReference>